<gene>
    <name evidence="4" type="ORF">IHE71_01785</name>
</gene>
<protein>
    <recommendedName>
        <fullName evidence="3">LppM domain-containing protein</fullName>
    </recommendedName>
</protein>
<dbReference type="PROSITE" id="PS51257">
    <property type="entry name" value="PROKAR_LIPOPROTEIN"/>
    <property type="match status" value="1"/>
</dbReference>
<accession>A0ABR9MSS7</accession>
<feature type="transmembrane region" description="Helical" evidence="2">
    <location>
        <begin position="217"/>
        <end position="238"/>
    </location>
</feature>
<feature type="compositionally biased region" description="Pro residues" evidence="1">
    <location>
        <begin position="254"/>
        <end position="284"/>
    </location>
</feature>
<evidence type="ECO:0000313" key="5">
    <source>
        <dbReference type="Proteomes" id="UP000625527"/>
    </source>
</evidence>
<dbReference type="EMBL" id="JADAQT010000020">
    <property type="protein sequence ID" value="MBE1874438.1"/>
    <property type="molecule type" value="Genomic_DNA"/>
</dbReference>
<evidence type="ECO:0000256" key="2">
    <source>
        <dbReference type="SAM" id="Phobius"/>
    </source>
</evidence>
<keyword evidence="2" id="KW-0812">Transmembrane</keyword>
<evidence type="ECO:0000259" key="3">
    <source>
        <dbReference type="Pfam" id="PF21946"/>
    </source>
</evidence>
<sequence>MTPRPGPAARRLLAAATAVVLVLALSGCVRMGLELELAPDDVARPNLVLGVEDQVLENTGQSAEDFIDTLVRGNDPADTAVRVEDWAADGYTGERYVYGEVNISQVGTATSLPVNVVREGDEYVVSGTLDLTADGLGLGGGASLDDIDVVVDIAFPGPVTESNGTIDGNTVRWDPPLGGQYEIHARGSAVVPAEPSPTPETGTAAPGGATTSGVPDWLVLLIGAGGLVILLLLAIVVWQALRVRRNDDGAHPGGPAPYPQQPPYSPYPYPPQGYAQPGPPPPGQAHPQQNVTPPRPNRPPSIPPQG</sequence>
<proteinExistence type="predicted"/>
<evidence type="ECO:0000256" key="1">
    <source>
        <dbReference type="SAM" id="MobiDB-lite"/>
    </source>
</evidence>
<reference evidence="4 5" key="1">
    <citation type="submission" date="2020-10" db="EMBL/GenBank/DDBJ databases">
        <title>Myceligenerans pegani sp. nov., an endophytic actinomycete isolated from Peganum harmala L. in Xinjiang, China.</title>
        <authorList>
            <person name="Xin L."/>
        </authorList>
    </citation>
    <scope>NUCLEOTIDE SEQUENCE [LARGE SCALE GENOMIC DNA]</scope>
    <source>
        <strain evidence="4 5">TRM65318</strain>
    </source>
</reference>
<feature type="domain" description="LppM" evidence="3">
    <location>
        <begin position="30"/>
        <end position="188"/>
    </location>
</feature>
<comment type="caution">
    <text evidence="4">The sequence shown here is derived from an EMBL/GenBank/DDBJ whole genome shotgun (WGS) entry which is preliminary data.</text>
</comment>
<evidence type="ECO:0000313" key="4">
    <source>
        <dbReference type="EMBL" id="MBE1874438.1"/>
    </source>
</evidence>
<feature type="region of interest" description="Disordered" evidence="1">
    <location>
        <begin position="189"/>
        <end position="210"/>
    </location>
</feature>
<dbReference type="Proteomes" id="UP000625527">
    <property type="component" value="Unassembled WGS sequence"/>
</dbReference>
<dbReference type="RefSeq" id="WP_192861001.1">
    <property type="nucleotide sequence ID" value="NZ_JADAQT010000020.1"/>
</dbReference>
<keyword evidence="2" id="KW-1133">Transmembrane helix</keyword>
<keyword evidence="5" id="KW-1185">Reference proteome</keyword>
<organism evidence="4 5">
    <name type="scientific">Myceligenerans pegani</name>
    <dbReference type="NCBI Taxonomy" id="2776917"/>
    <lineage>
        <taxon>Bacteria</taxon>
        <taxon>Bacillati</taxon>
        <taxon>Actinomycetota</taxon>
        <taxon>Actinomycetes</taxon>
        <taxon>Micrococcales</taxon>
        <taxon>Promicromonosporaceae</taxon>
        <taxon>Myceligenerans</taxon>
    </lineage>
</organism>
<dbReference type="InterPro" id="IPR053807">
    <property type="entry name" value="LppM"/>
</dbReference>
<keyword evidence="2" id="KW-0472">Membrane</keyword>
<feature type="compositionally biased region" description="Pro residues" evidence="1">
    <location>
        <begin position="293"/>
        <end position="306"/>
    </location>
</feature>
<feature type="region of interest" description="Disordered" evidence="1">
    <location>
        <begin position="251"/>
        <end position="306"/>
    </location>
</feature>
<name>A0ABR9MSS7_9MICO</name>
<dbReference type="Pfam" id="PF21946">
    <property type="entry name" value="LppM"/>
    <property type="match status" value="1"/>
</dbReference>
<feature type="compositionally biased region" description="Low complexity" evidence="1">
    <location>
        <begin position="199"/>
        <end position="210"/>
    </location>
</feature>